<dbReference type="SUPFAM" id="SSF51905">
    <property type="entry name" value="FAD/NAD(P)-binding domain"/>
    <property type="match status" value="1"/>
</dbReference>
<dbReference type="PANTHER" id="PTHR10668:SF103">
    <property type="entry name" value="PYRIDINE NUCLEOTIDE-DISULFIDE OXIDOREDUCTASE DOMAIN-CONTAINING PROTEIN 2"/>
    <property type="match status" value="1"/>
</dbReference>
<gene>
    <name evidence="5" type="ORF">E6G99_12160</name>
</gene>
<comment type="subunit">
    <text evidence="2">Interacts with COX5B; this interaction may contribute to localize PYROXD2 to the inner face of the inner mitochondrial membrane.</text>
</comment>
<reference evidence="5 6" key="1">
    <citation type="journal article" date="2019" name="Nat. Microbiol.">
        <title>Mediterranean grassland soil C-N compound turnover is dependent on rainfall and depth, and is mediated by genomically divergent microorganisms.</title>
        <authorList>
            <person name="Diamond S."/>
            <person name="Andeer P.F."/>
            <person name="Li Z."/>
            <person name="Crits-Christoph A."/>
            <person name="Burstein D."/>
            <person name="Anantharaman K."/>
            <person name="Lane K.R."/>
            <person name="Thomas B.C."/>
            <person name="Pan C."/>
            <person name="Northen T.R."/>
            <person name="Banfield J.F."/>
        </authorList>
    </citation>
    <scope>NUCLEOTIDE SEQUENCE [LARGE SCALE GENOMIC DNA]</scope>
    <source>
        <strain evidence="5">NP_2</strain>
    </source>
</reference>
<evidence type="ECO:0000313" key="6">
    <source>
        <dbReference type="Proteomes" id="UP000318661"/>
    </source>
</evidence>
<dbReference type="PRINTS" id="PR00411">
    <property type="entry name" value="PNDRDTASEI"/>
</dbReference>
<dbReference type="Proteomes" id="UP000318661">
    <property type="component" value="Unassembled WGS sequence"/>
</dbReference>
<dbReference type="InterPro" id="IPR036188">
    <property type="entry name" value="FAD/NAD-bd_sf"/>
</dbReference>
<dbReference type="AlphaFoldDB" id="A0A537L3C5"/>
<dbReference type="Pfam" id="PF01593">
    <property type="entry name" value="Amino_oxidase"/>
    <property type="match status" value="1"/>
</dbReference>
<accession>A0A537L3C5</accession>
<comment type="caution">
    <text evidence="5">The sequence shown here is derived from an EMBL/GenBank/DDBJ whole genome shotgun (WGS) entry which is preliminary data.</text>
</comment>
<sequence>MKSSYDVVIVGAGHNGLVAAAYLARAGLSVLVLERRSIIGGACVTEELWPGFRVSTAAYLCGLLQPKIIQDLELERFGYEILPKDPAFFSPFPDGRHLFVWRDDQATAAEITRFSPGDARRYPDYEAFLERVARFVEPWLLRTPPDLVRRRWGDVLALGRLGLSAMRLRPSDLAQALRMMTQSATDFLDGWFESAELKSSLATDGVIGARGGPSTPGTAYVLFHHCMGQAAGKRGLWGFVRGGMGQIAGALADSARRFGAEIRTHAEVAQVLLRDSRACGVVVAGGEEIHARVVASNADPKRTFLKMVPADALPAEFVREVHGIRMDGVAMKINLATDGLPQFRAAPGTGRTGGIGPEHRATIHIGPSIEYIDQAWQDAREGRPSAHPFAELTIPTIYDPSLAPPDKHIISVFVQYTPYSLTDGSWDERKESYADRVLETIAQYAPNMRDIVVHRQVLTPVDLEREFSLTGGDIFHGEMTPDRLFFLRPVPGWARYRTPLAGLYLCGAGAHPGGGVMGAPGHNAAREILRDWKRI</sequence>
<name>A0A537L3C5_9BACT</name>
<protein>
    <recommendedName>
        <fullName evidence="3">Pyridine nucleotide-disulfide oxidoreductase domain-containing protein 2</fullName>
    </recommendedName>
</protein>
<dbReference type="Gene3D" id="3.50.50.60">
    <property type="entry name" value="FAD/NAD(P)-binding domain"/>
    <property type="match status" value="2"/>
</dbReference>
<organism evidence="5 6">
    <name type="scientific">Candidatus Segetimicrobium genomatis</name>
    <dbReference type="NCBI Taxonomy" id="2569760"/>
    <lineage>
        <taxon>Bacteria</taxon>
        <taxon>Bacillati</taxon>
        <taxon>Candidatus Sysuimicrobiota</taxon>
        <taxon>Candidatus Sysuimicrobiia</taxon>
        <taxon>Candidatus Sysuimicrobiales</taxon>
        <taxon>Candidatus Segetimicrobiaceae</taxon>
        <taxon>Candidatus Segetimicrobium</taxon>
    </lineage>
</organism>
<evidence type="ECO:0000259" key="4">
    <source>
        <dbReference type="Pfam" id="PF01593"/>
    </source>
</evidence>
<proteinExistence type="predicted"/>
<evidence type="ECO:0000313" key="5">
    <source>
        <dbReference type="EMBL" id="TMJ02483.1"/>
    </source>
</evidence>
<evidence type="ECO:0000256" key="1">
    <source>
        <dbReference type="ARBA" id="ARBA00037217"/>
    </source>
</evidence>
<evidence type="ECO:0000256" key="2">
    <source>
        <dbReference type="ARBA" id="ARBA00038825"/>
    </source>
</evidence>
<dbReference type="GO" id="GO:0016491">
    <property type="term" value="F:oxidoreductase activity"/>
    <property type="evidence" value="ECO:0007669"/>
    <property type="project" value="InterPro"/>
</dbReference>
<feature type="domain" description="Amine oxidase" evidence="4">
    <location>
        <begin position="16"/>
        <end position="529"/>
    </location>
</feature>
<dbReference type="PANTHER" id="PTHR10668">
    <property type="entry name" value="PHYTOENE DEHYDROGENASE"/>
    <property type="match status" value="1"/>
</dbReference>
<evidence type="ECO:0000256" key="3">
    <source>
        <dbReference type="ARBA" id="ARBA00040298"/>
    </source>
</evidence>
<comment type="function">
    <text evidence="1">Probable oxidoreductase that may play a role as regulator of mitochondrial function.</text>
</comment>
<dbReference type="EMBL" id="VBAJ01000303">
    <property type="protein sequence ID" value="TMJ02483.1"/>
    <property type="molecule type" value="Genomic_DNA"/>
</dbReference>
<dbReference type="InterPro" id="IPR002937">
    <property type="entry name" value="Amino_oxidase"/>
</dbReference>